<organism evidence="6 7">
    <name type="scientific">Thermobacillus composti (strain DSM 18247 / JCM 13945 / KWC4)</name>
    <dbReference type="NCBI Taxonomy" id="717605"/>
    <lineage>
        <taxon>Bacteria</taxon>
        <taxon>Bacillati</taxon>
        <taxon>Bacillota</taxon>
        <taxon>Bacilli</taxon>
        <taxon>Bacillales</taxon>
        <taxon>Paenibacillaceae</taxon>
        <taxon>Thermobacillus</taxon>
    </lineage>
</organism>
<dbReference type="CDD" id="cd03230">
    <property type="entry name" value="ABC_DR_subfamily_A"/>
    <property type="match status" value="1"/>
</dbReference>
<protein>
    <submittedName>
        <fullName evidence="6">ABC-type multidrug transport system, ATPase component</fullName>
    </submittedName>
</protein>
<reference evidence="7" key="1">
    <citation type="submission" date="2012-01" db="EMBL/GenBank/DDBJ databases">
        <title>Complete sequence of chromosome of Thermobacillus composti KWC4.</title>
        <authorList>
            <person name="Lucas S."/>
            <person name="Han J."/>
            <person name="Lapidus A."/>
            <person name="Cheng J.-F."/>
            <person name="Goodwin L."/>
            <person name="Pitluck S."/>
            <person name="Peters L."/>
            <person name="Ovchinnikova G."/>
            <person name="Teshima H."/>
            <person name="Detter J.C."/>
            <person name="Han C."/>
            <person name="Tapia R."/>
            <person name="Land M."/>
            <person name="Hauser L."/>
            <person name="Kyrpides N."/>
            <person name="Ivanova N."/>
            <person name="Pagani I."/>
            <person name="Anderson I."/>
            <person name="Woyke T."/>
        </authorList>
    </citation>
    <scope>NUCLEOTIDE SEQUENCE [LARGE SCALE GENOMIC DNA]</scope>
    <source>
        <strain evidence="7">DSM 18247 / JCM 13945 / KWC4</strain>
    </source>
</reference>
<dbReference type="GO" id="GO:0016887">
    <property type="term" value="F:ATP hydrolysis activity"/>
    <property type="evidence" value="ECO:0007669"/>
    <property type="project" value="InterPro"/>
</dbReference>
<dbReference type="InterPro" id="IPR051782">
    <property type="entry name" value="ABC_Transporter_VariousFunc"/>
</dbReference>
<dbReference type="RefSeq" id="WP_015253770.1">
    <property type="nucleotide sequence ID" value="NC_019897.1"/>
</dbReference>
<dbReference type="GO" id="GO:0005524">
    <property type="term" value="F:ATP binding"/>
    <property type="evidence" value="ECO:0007669"/>
    <property type="project" value="UniProtKB-KW"/>
</dbReference>
<evidence type="ECO:0000259" key="5">
    <source>
        <dbReference type="PROSITE" id="PS50893"/>
    </source>
</evidence>
<dbReference type="EMBL" id="CP003255">
    <property type="protein sequence ID" value="AGA57011.1"/>
    <property type="molecule type" value="Genomic_DNA"/>
</dbReference>
<dbReference type="PROSITE" id="PS50893">
    <property type="entry name" value="ABC_TRANSPORTER_2"/>
    <property type="match status" value="1"/>
</dbReference>
<dbReference type="SMART" id="SM00382">
    <property type="entry name" value="AAA"/>
    <property type="match status" value="1"/>
</dbReference>
<keyword evidence="1" id="KW-0813">Transport</keyword>
<dbReference type="Proteomes" id="UP000010795">
    <property type="component" value="Chromosome"/>
</dbReference>
<dbReference type="STRING" id="717605.Theco_0812"/>
<proteinExistence type="predicted"/>
<evidence type="ECO:0000313" key="7">
    <source>
        <dbReference type="Proteomes" id="UP000010795"/>
    </source>
</evidence>
<keyword evidence="2" id="KW-0547">Nucleotide-binding</keyword>
<dbReference type="InterPro" id="IPR027417">
    <property type="entry name" value="P-loop_NTPase"/>
</dbReference>
<keyword evidence="7" id="KW-1185">Reference proteome</keyword>
<evidence type="ECO:0000256" key="2">
    <source>
        <dbReference type="ARBA" id="ARBA00022741"/>
    </source>
</evidence>
<gene>
    <name evidence="6" type="ordered locus">Theco_0812</name>
</gene>
<dbReference type="InterPro" id="IPR003593">
    <property type="entry name" value="AAA+_ATPase"/>
</dbReference>
<keyword evidence="3" id="KW-0067">ATP-binding</keyword>
<feature type="region of interest" description="Disordered" evidence="4">
    <location>
        <begin position="204"/>
        <end position="227"/>
    </location>
</feature>
<evidence type="ECO:0000256" key="4">
    <source>
        <dbReference type="SAM" id="MobiDB-lite"/>
    </source>
</evidence>
<sequence length="227" mass="25150">MEVLIELRNVGKWYAAGRPVVQQIDLAVYRGQGLAIRGRNGSGKTTLLKLIAGITRPSAGAVRRAPGLTVGYAPERFPRVRFRAEEYLTHLGRIRRIPKPELERRIQELMDLFQMHAAGPITHFSKGMTQKVNLMQAVLARPDVLVLDEPLSGLDADSQADFARLLVKFKQEGAAIVMTGHEPGFENAWADRSMVIEHGRLKAMPKDTGTSSGEEPSAWISDQWGVN</sequence>
<evidence type="ECO:0000256" key="3">
    <source>
        <dbReference type="ARBA" id="ARBA00022840"/>
    </source>
</evidence>
<dbReference type="KEGG" id="tco:Theco_0812"/>
<dbReference type="PANTHER" id="PTHR42939:SF1">
    <property type="entry name" value="ABC TRANSPORTER ATP-BINDING PROTEIN ALBC-RELATED"/>
    <property type="match status" value="1"/>
</dbReference>
<dbReference type="SUPFAM" id="SSF52540">
    <property type="entry name" value="P-loop containing nucleoside triphosphate hydrolases"/>
    <property type="match status" value="1"/>
</dbReference>
<dbReference type="AlphaFoldDB" id="L0EBE9"/>
<dbReference type="Pfam" id="PF00005">
    <property type="entry name" value="ABC_tran"/>
    <property type="match status" value="1"/>
</dbReference>
<dbReference type="PANTHER" id="PTHR42939">
    <property type="entry name" value="ABC TRANSPORTER ATP-BINDING PROTEIN ALBC-RELATED"/>
    <property type="match status" value="1"/>
</dbReference>
<dbReference type="eggNOG" id="COG1131">
    <property type="taxonomic scope" value="Bacteria"/>
</dbReference>
<name>L0EBE9_THECK</name>
<dbReference type="HOGENOM" id="CLU_000604_1_2_9"/>
<dbReference type="Gene3D" id="3.40.50.300">
    <property type="entry name" value="P-loop containing nucleotide triphosphate hydrolases"/>
    <property type="match status" value="1"/>
</dbReference>
<feature type="domain" description="ABC transporter" evidence="5">
    <location>
        <begin position="5"/>
        <end position="223"/>
    </location>
</feature>
<evidence type="ECO:0000313" key="6">
    <source>
        <dbReference type="EMBL" id="AGA57011.1"/>
    </source>
</evidence>
<dbReference type="InterPro" id="IPR003439">
    <property type="entry name" value="ABC_transporter-like_ATP-bd"/>
</dbReference>
<accession>L0EBE9</accession>
<dbReference type="OrthoDB" id="2290519at2"/>
<evidence type="ECO:0000256" key="1">
    <source>
        <dbReference type="ARBA" id="ARBA00022448"/>
    </source>
</evidence>